<organism evidence="3 4">
    <name type="scientific">Candidatus Falkowbacteria bacterium RIFOXYA2_FULL_47_9</name>
    <dbReference type="NCBI Taxonomy" id="1797995"/>
    <lineage>
        <taxon>Bacteria</taxon>
        <taxon>Candidatus Falkowiibacteriota</taxon>
    </lineage>
</organism>
<accession>A0A1F5SQJ3</accession>
<evidence type="ECO:0000259" key="2">
    <source>
        <dbReference type="Pfam" id="PF04073"/>
    </source>
</evidence>
<dbReference type="AlphaFoldDB" id="A0A1F5SQJ3"/>
<name>A0A1F5SQJ3_9BACT</name>
<gene>
    <name evidence="3" type="ORF">A2242_02230</name>
</gene>
<dbReference type="Pfam" id="PF04073">
    <property type="entry name" value="tRNA_edit"/>
    <property type="match status" value="1"/>
</dbReference>
<feature type="domain" description="YbaK/aminoacyl-tRNA synthetase-associated" evidence="2">
    <location>
        <begin position="42"/>
        <end position="166"/>
    </location>
</feature>
<dbReference type="STRING" id="1797995.A2242_02230"/>
<feature type="region of interest" description="Disordered" evidence="1">
    <location>
        <begin position="1"/>
        <end position="21"/>
    </location>
</feature>
<comment type="caution">
    <text evidence="3">The sequence shown here is derived from an EMBL/GenBank/DDBJ whole genome shotgun (WGS) entry which is preliminary data.</text>
</comment>
<dbReference type="GO" id="GO:0002161">
    <property type="term" value="F:aminoacyl-tRNA deacylase activity"/>
    <property type="evidence" value="ECO:0007669"/>
    <property type="project" value="InterPro"/>
</dbReference>
<dbReference type="PANTHER" id="PTHR30411:SF9">
    <property type="entry name" value="MULTIFUNCTIONAL SER_THR-TRNA DEACYLASE PROXP-Y"/>
    <property type="match status" value="1"/>
</dbReference>
<evidence type="ECO:0000313" key="4">
    <source>
        <dbReference type="Proteomes" id="UP000178925"/>
    </source>
</evidence>
<dbReference type="InterPro" id="IPR036754">
    <property type="entry name" value="YbaK/aa-tRNA-synt-asso_dom_sf"/>
</dbReference>
<dbReference type="InterPro" id="IPR007214">
    <property type="entry name" value="YbaK/aa-tRNA-synth-assoc-dom"/>
</dbReference>
<dbReference type="PANTHER" id="PTHR30411">
    <property type="entry name" value="CYTOPLASMIC PROTEIN"/>
    <property type="match status" value="1"/>
</dbReference>
<proteinExistence type="predicted"/>
<dbReference type="Proteomes" id="UP000178925">
    <property type="component" value="Unassembled WGS sequence"/>
</dbReference>
<dbReference type="Gene3D" id="3.90.960.10">
    <property type="entry name" value="YbaK/aminoacyl-tRNA synthetase-associated domain"/>
    <property type="match status" value="1"/>
</dbReference>
<sequence>MKTLVKKQKNNKTKKQSKSPKLPKKVIAYLEKAGVPHELIEHKTVYTAYDAAQTMGKKLSEIAKSLLVKADKDYYVAILPADHNVDFSKLGKNIAKLKGKDVKVVKIPGEKIVQELLKLKNETVSAFGQAYKLPVIVDKALAKSKKAIFSSGGFNHSVQMAVKDYLGLESASMGTFGVKKKAKQRKSK</sequence>
<evidence type="ECO:0000256" key="1">
    <source>
        <dbReference type="SAM" id="MobiDB-lite"/>
    </source>
</evidence>
<dbReference type="SUPFAM" id="SSF55826">
    <property type="entry name" value="YbaK/ProRS associated domain"/>
    <property type="match status" value="1"/>
</dbReference>
<dbReference type="CDD" id="cd04332">
    <property type="entry name" value="YbaK_like"/>
    <property type="match status" value="1"/>
</dbReference>
<protein>
    <recommendedName>
        <fullName evidence="2">YbaK/aminoacyl-tRNA synthetase-associated domain-containing protein</fullName>
    </recommendedName>
</protein>
<dbReference type="EMBL" id="MFGC01000006">
    <property type="protein sequence ID" value="OGF28816.1"/>
    <property type="molecule type" value="Genomic_DNA"/>
</dbReference>
<evidence type="ECO:0000313" key="3">
    <source>
        <dbReference type="EMBL" id="OGF28816.1"/>
    </source>
</evidence>
<reference evidence="3 4" key="1">
    <citation type="journal article" date="2016" name="Nat. Commun.">
        <title>Thousands of microbial genomes shed light on interconnected biogeochemical processes in an aquifer system.</title>
        <authorList>
            <person name="Anantharaman K."/>
            <person name="Brown C.T."/>
            <person name="Hug L.A."/>
            <person name="Sharon I."/>
            <person name="Castelle C.J."/>
            <person name="Probst A.J."/>
            <person name="Thomas B.C."/>
            <person name="Singh A."/>
            <person name="Wilkins M.J."/>
            <person name="Karaoz U."/>
            <person name="Brodie E.L."/>
            <person name="Williams K.H."/>
            <person name="Hubbard S.S."/>
            <person name="Banfield J.F."/>
        </authorList>
    </citation>
    <scope>NUCLEOTIDE SEQUENCE [LARGE SCALE GENOMIC DNA]</scope>
</reference>